<feature type="coiled-coil region" evidence="1">
    <location>
        <begin position="374"/>
        <end position="444"/>
    </location>
</feature>
<evidence type="ECO:0000256" key="3">
    <source>
        <dbReference type="SAM" id="Phobius"/>
    </source>
</evidence>
<feature type="coiled-coil region" evidence="1">
    <location>
        <begin position="19"/>
        <end position="46"/>
    </location>
</feature>
<dbReference type="Proteomes" id="UP000595426">
    <property type="component" value="Chromosome"/>
</dbReference>
<evidence type="ECO:0000313" key="4">
    <source>
        <dbReference type="EMBL" id="QQN60897.1"/>
    </source>
</evidence>
<organism evidence="4 5">
    <name type="scientific">Elizabethkingia bruuniana</name>
    <dbReference type="NCBI Taxonomy" id="1756149"/>
    <lineage>
        <taxon>Bacteria</taxon>
        <taxon>Pseudomonadati</taxon>
        <taxon>Bacteroidota</taxon>
        <taxon>Flavobacteriia</taxon>
        <taxon>Flavobacteriales</taxon>
        <taxon>Weeksellaceae</taxon>
        <taxon>Elizabethkingia</taxon>
    </lineage>
</organism>
<dbReference type="AlphaFoldDB" id="A0A7T7ZZU1"/>
<reference evidence="4 5" key="1">
    <citation type="submission" date="2020-12" db="EMBL/GenBank/DDBJ databases">
        <title>FDA dAtabase for Regulatory Grade micrObial Sequences (FDA-ARGOS): Supporting development and validation of Infectious Disease Dx tests.</title>
        <authorList>
            <person name="Kerrigan L."/>
            <person name="Long C."/>
            <person name="Tallon L."/>
            <person name="Sadzewicz L."/>
            <person name="Zhao X."/>
            <person name="Boylan J."/>
            <person name="Ott S."/>
            <person name="Bowen H."/>
            <person name="Vavikolanu K."/>
            <person name="Mehta A."/>
            <person name="Aluvathingal J."/>
            <person name="Nadendla S."/>
            <person name="Yan Y."/>
            <person name="Sichtig H."/>
        </authorList>
    </citation>
    <scope>NUCLEOTIDE SEQUENCE [LARGE SCALE GENOMIC DNA]</scope>
    <source>
        <strain evidence="4 5">FDAARGOS_1031</strain>
    </source>
</reference>
<feature type="compositionally biased region" description="Basic and acidic residues" evidence="2">
    <location>
        <begin position="362"/>
        <end position="371"/>
    </location>
</feature>
<accession>A0A7T7ZZU1</accession>
<keyword evidence="3" id="KW-0812">Transmembrane</keyword>
<dbReference type="RefSeq" id="WP_034870653.1">
    <property type="nucleotide sequence ID" value="NZ_CBCSDR010000008.1"/>
</dbReference>
<feature type="transmembrane region" description="Helical" evidence="3">
    <location>
        <begin position="527"/>
        <end position="547"/>
    </location>
</feature>
<dbReference type="KEGG" id="egm:AYC65_20105"/>
<evidence type="ECO:0000313" key="5">
    <source>
        <dbReference type="Proteomes" id="UP000595426"/>
    </source>
</evidence>
<sequence>MAKNDSIDITNIVNVGIYISELTGKIEEAQAKVKTFKDEINSLNEAGQQISKLGSTLIDYLTKPILGALSATTGIANAFNTLQNSLSINMERVGEVINKNFDISGIAEKLAGYIDKVVTVFENLDPAIQKGILGFVGLLAAVGPILAGIGSFIGFASTLIAGVEGIGAALAALVTPVGLVTVGLVGVVTAVVANWGKIKPYIIDTVNYFIRLYNESIIVRSAVWWIATSFKNSFDNVKNILKGVWELFKTFAKNVADLFGGIGNVIEGGLTGNTSKILRGIGQIMIGSVNTLKSLASDTVDVIANMVNDIGNNVSTGIDNIFNGKKLSYITDIGFGSSVSGKSQENKKENVFSKGISSAGTDSKDKDSFKNELQEALQKNRERLSIEKQFQEDRDALMESLAKNRKQQRDDEAKNERETLLETLKQNNEIFDQAKKEQDKATEEYIKSVNDLIESGIGNTITDLFSSIGTAIGEGGNVLDAIGSSLLQSLGGFLSELGAMMIKFGVLALLFGELELVLMFGDPFSKIGAALALIGVGAALSIAGGVIKGAVGNKGKGSGSGGAAVSTSAGANVQSYSSSYSSSGGSSGSGTVVFKISGNDLVGVLEREQDRRSRTGS</sequence>
<gene>
    <name evidence="4" type="ORF">I6H88_10110</name>
</gene>
<keyword evidence="3" id="KW-1133">Transmembrane helix</keyword>
<evidence type="ECO:0000256" key="1">
    <source>
        <dbReference type="SAM" id="Coils"/>
    </source>
</evidence>
<feature type="transmembrane region" description="Helical" evidence="3">
    <location>
        <begin position="132"/>
        <end position="160"/>
    </location>
</feature>
<keyword evidence="1" id="KW-0175">Coiled coil</keyword>
<dbReference type="OrthoDB" id="887349at2"/>
<protein>
    <recommendedName>
        <fullName evidence="6">Phage tail tape measure protein</fullName>
    </recommendedName>
</protein>
<keyword evidence="5" id="KW-1185">Reference proteome</keyword>
<keyword evidence="3" id="KW-0472">Membrane</keyword>
<evidence type="ECO:0000256" key="2">
    <source>
        <dbReference type="SAM" id="MobiDB-lite"/>
    </source>
</evidence>
<dbReference type="GeneID" id="93135230"/>
<evidence type="ECO:0008006" key="6">
    <source>
        <dbReference type="Google" id="ProtNLM"/>
    </source>
</evidence>
<name>A0A7T7ZZU1_9FLAO</name>
<feature type="region of interest" description="Disordered" evidence="2">
    <location>
        <begin position="339"/>
        <end position="371"/>
    </location>
</feature>
<feature type="transmembrane region" description="Helical" evidence="3">
    <location>
        <begin position="166"/>
        <end position="193"/>
    </location>
</feature>
<dbReference type="EMBL" id="CP067018">
    <property type="protein sequence ID" value="QQN60897.1"/>
    <property type="molecule type" value="Genomic_DNA"/>
</dbReference>
<proteinExistence type="predicted"/>